<dbReference type="Gene3D" id="1.20.1290.10">
    <property type="entry name" value="AhpD-like"/>
    <property type="match status" value="1"/>
</dbReference>
<organism evidence="2 3">
    <name type="scientific">Diaphorobacter ruginosibacter</name>
    <dbReference type="NCBI Taxonomy" id="1715720"/>
    <lineage>
        <taxon>Bacteria</taxon>
        <taxon>Pseudomonadati</taxon>
        <taxon>Pseudomonadota</taxon>
        <taxon>Betaproteobacteria</taxon>
        <taxon>Burkholderiales</taxon>
        <taxon>Comamonadaceae</taxon>
        <taxon>Diaphorobacter</taxon>
    </lineage>
</organism>
<proteinExistence type="predicted"/>
<feature type="domain" description="Carboxymuconolactone decarboxylase-like" evidence="1">
    <location>
        <begin position="39"/>
        <end position="121"/>
    </location>
</feature>
<dbReference type="AlphaFoldDB" id="A0A7G9RL88"/>
<dbReference type="Pfam" id="PF02627">
    <property type="entry name" value="CMD"/>
    <property type="match status" value="1"/>
</dbReference>
<evidence type="ECO:0000313" key="2">
    <source>
        <dbReference type="EMBL" id="QNN56363.1"/>
    </source>
</evidence>
<evidence type="ECO:0000313" key="3">
    <source>
        <dbReference type="Proteomes" id="UP000515811"/>
    </source>
</evidence>
<sequence length="174" mass="19210">MARIPYADAQSPAVKPLADRIIAERGSILHLYQMLLNSPPVAEGWLNYLTAIRQKSSLGGAIREMVIMRVALLNHAPYEAEQHAPIALREGMTQAQLDALGEWQAGTQFDARERAVLAYTDAMTRDIQVPDAVFSAVSAHFDAQQLVELTATVAAYNMVSRFLEALQIHSHDAR</sequence>
<dbReference type="PANTHER" id="PTHR34846">
    <property type="entry name" value="4-CARBOXYMUCONOLACTONE DECARBOXYLASE FAMILY PROTEIN (AFU_ORTHOLOGUE AFUA_6G11590)"/>
    <property type="match status" value="1"/>
</dbReference>
<dbReference type="PANTHER" id="PTHR34846:SF11">
    <property type="entry name" value="4-CARBOXYMUCONOLACTONE DECARBOXYLASE FAMILY PROTEIN (AFU_ORTHOLOGUE AFUA_6G11590)"/>
    <property type="match status" value="1"/>
</dbReference>
<dbReference type="InterPro" id="IPR029032">
    <property type="entry name" value="AhpD-like"/>
</dbReference>
<keyword evidence="3" id="KW-1185">Reference proteome</keyword>
<evidence type="ECO:0000259" key="1">
    <source>
        <dbReference type="Pfam" id="PF02627"/>
    </source>
</evidence>
<dbReference type="EMBL" id="CP060714">
    <property type="protein sequence ID" value="QNN56363.1"/>
    <property type="molecule type" value="Genomic_DNA"/>
</dbReference>
<accession>A0A7G9RL88</accession>
<dbReference type="RefSeq" id="WP_187596629.1">
    <property type="nucleotide sequence ID" value="NZ_CP060714.1"/>
</dbReference>
<reference evidence="2 3" key="1">
    <citation type="submission" date="2020-08" db="EMBL/GenBank/DDBJ databases">
        <title>Genome sequence of Diaphorobacter ruginosibacter DSM 27467T.</title>
        <authorList>
            <person name="Hyun D.-W."/>
            <person name="Bae J.-W."/>
        </authorList>
    </citation>
    <scope>NUCLEOTIDE SEQUENCE [LARGE SCALE GENOMIC DNA]</scope>
    <source>
        <strain evidence="2 3">DSM 27467</strain>
    </source>
</reference>
<protein>
    <submittedName>
        <fullName evidence="2">Carboxymuconolactone decarboxylase family protein</fullName>
    </submittedName>
</protein>
<dbReference type="InterPro" id="IPR003779">
    <property type="entry name" value="CMD-like"/>
</dbReference>
<dbReference type="GO" id="GO:0051920">
    <property type="term" value="F:peroxiredoxin activity"/>
    <property type="evidence" value="ECO:0007669"/>
    <property type="project" value="InterPro"/>
</dbReference>
<gene>
    <name evidence="2" type="ORF">H9K76_17690</name>
</gene>
<dbReference type="Proteomes" id="UP000515811">
    <property type="component" value="Chromosome"/>
</dbReference>
<dbReference type="KEGG" id="drg:H9K76_17690"/>
<dbReference type="SUPFAM" id="SSF69118">
    <property type="entry name" value="AhpD-like"/>
    <property type="match status" value="1"/>
</dbReference>
<name>A0A7G9RL88_9BURK</name>